<organism evidence="3 4">
    <name type="scientific">Amycolatopsis camponoti</name>
    <dbReference type="NCBI Taxonomy" id="2606593"/>
    <lineage>
        <taxon>Bacteria</taxon>
        <taxon>Bacillati</taxon>
        <taxon>Actinomycetota</taxon>
        <taxon>Actinomycetes</taxon>
        <taxon>Pseudonocardiales</taxon>
        <taxon>Pseudonocardiaceae</taxon>
        <taxon>Amycolatopsis</taxon>
    </lineage>
</organism>
<feature type="region of interest" description="Disordered" evidence="1">
    <location>
        <begin position="64"/>
        <end position="115"/>
    </location>
</feature>
<reference evidence="3 4" key="1">
    <citation type="submission" date="2019-09" db="EMBL/GenBank/DDBJ databases">
        <authorList>
            <person name="Leyn A S."/>
        </authorList>
    </citation>
    <scope>NUCLEOTIDE SEQUENCE [LARGE SCALE GENOMIC DNA]</scope>
    <source>
        <strain evidence="3">AA231_1</strain>
    </source>
</reference>
<evidence type="ECO:0000313" key="3">
    <source>
        <dbReference type="EMBL" id="VVJ16470.1"/>
    </source>
</evidence>
<protein>
    <submittedName>
        <fullName evidence="3">Uncharacterized protein</fullName>
    </submittedName>
</protein>
<feature type="compositionally biased region" description="Low complexity" evidence="1">
    <location>
        <begin position="66"/>
        <end position="115"/>
    </location>
</feature>
<proteinExistence type="predicted"/>
<evidence type="ECO:0000313" key="4">
    <source>
        <dbReference type="Proteomes" id="UP000399805"/>
    </source>
</evidence>
<sequence length="115" mass="12547">MSSIMMRIGILFAVLGFGSLVLEQFDYEFRLLSWATDMQPGFGIVLGLVGVALIGGSVAMNRAKSAPQPQQQFAQQPPAPGQFPGQQQPYQGQPQQFQGQPQPQQQYPQQPGQQG</sequence>
<evidence type="ECO:0000256" key="2">
    <source>
        <dbReference type="SAM" id="Phobius"/>
    </source>
</evidence>
<dbReference type="EMBL" id="CABVGP010000001">
    <property type="protein sequence ID" value="VVJ16470.1"/>
    <property type="molecule type" value="Genomic_DNA"/>
</dbReference>
<dbReference type="RefSeq" id="WP_230862389.1">
    <property type="nucleotide sequence ID" value="NZ_CABVGP010000001.1"/>
</dbReference>
<keyword evidence="2" id="KW-0812">Transmembrane</keyword>
<dbReference type="Proteomes" id="UP000399805">
    <property type="component" value="Unassembled WGS sequence"/>
</dbReference>
<feature type="transmembrane region" description="Helical" evidence="2">
    <location>
        <begin position="40"/>
        <end position="60"/>
    </location>
</feature>
<gene>
    <name evidence="3" type="ORF">AA23TX_01491</name>
</gene>
<evidence type="ECO:0000256" key="1">
    <source>
        <dbReference type="SAM" id="MobiDB-lite"/>
    </source>
</evidence>
<dbReference type="AlphaFoldDB" id="A0A6I8LHM9"/>
<accession>A0A6I8LHM9</accession>
<keyword evidence="4" id="KW-1185">Reference proteome</keyword>
<name>A0A6I8LHM9_9PSEU</name>
<keyword evidence="2" id="KW-0472">Membrane</keyword>
<keyword evidence="2" id="KW-1133">Transmembrane helix</keyword>